<name>A0A0G4PWE1_PENC3</name>
<dbReference type="InterPro" id="IPR036908">
    <property type="entry name" value="RlpA-like_sf"/>
</dbReference>
<dbReference type="EMBL" id="HG793189">
    <property type="protein sequence ID" value="CRL30662.1"/>
    <property type="molecule type" value="Genomic_DNA"/>
</dbReference>
<evidence type="ECO:0000256" key="1">
    <source>
        <dbReference type="SAM" id="SignalP"/>
    </source>
</evidence>
<dbReference type="Proteomes" id="UP000053732">
    <property type="component" value="Unassembled WGS sequence"/>
</dbReference>
<dbReference type="SUPFAM" id="SSF50685">
    <property type="entry name" value="Barwin-like endoglucanases"/>
    <property type="match status" value="1"/>
</dbReference>
<feature type="chain" id="PRO_5005195674" evidence="1">
    <location>
        <begin position="19"/>
        <end position="247"/>
    </location>
</feature>
<proteinExistence type="predicted"/>
<dbReference type="STRING" id="1429867.A0A0G4PWE1"/>
<dbReference type="Gene3D" id="2.40.40.10">
    <property type="entry name" value="RlpA-like domain"/>
    <property type="match status" value="1"/>
</dbReference>
<organism evidence="2 3">
    <name type="scientific">Penicillium camemberti (strain FM 013)</name>
    <dbReference type="NCBI Taxonomy" id="1429867"/>
    <lineage>
        <taxon>Eukaryota</taxon>
        <taxon>Fungi</taxon>
        <taxon>Dikarya</taxon>
        <taxon>Ascomycota</taxon>
        <taxon>Pezizomycotina</taxon>
        <taxon>Eurotiomycetes</taxon>
        <taxon>Eurotiomycetidae</taxon>
        <taxon>Eurotiales</taxon>
        <taxon>Aspergillaceae</taxon>
        <taxon>Penicillium</taxon>
    </lineage>
</organism>
<evidence type="ECO:0000313" key="2">
    <source>
        <dbReference type="EMBL" id="CRL30662.1"/>
    </source>
</evidence>
<dbReference type="AlphaFoldDB" id="A0A0G4PWE1"/>
<sequence>MFELSIVACLLSVIGASTQSVIYSGQGFATEYYDVKDPHVCGWSYDSMNQGNVACNPTIGLSLEKIDSNHLVAMNNTLLHTDLSLYCGKKVVVSVNGKPSSLPLFIGDGCGRCSSGPSTSRTWNPSAAPGIDLSHEVLQELSRDACHAGHVEISWEVFDEQVYEFDALTSSTAEVTIALPSPASEAQTWMATGSFASYTRGPCMTCVDNAWKCDGNVLEQCIGNTWTPRVTCAVGTSCQGGSNPYCA</sequence>
<gene>
    <name evidence="2" type="ORF">PCAMFM013_S056g000035</name>
</gene>
<reference evidence="2 3" key="1">
    <citation type="journal article" date="2014" name="Nat. Commun.">
        <title>Multiple recent horizontal transfers of a large genomic region in cheese making fungi.</title>
        <authorList>
            <person name="Cheeseman K."/>
            <person name="Ropars J."/>
            <person name="Renault P."/>
            <person name="Dupont J."/>
            <person name="Gouzy J."/>
            <person name="Branca A."/>
            <person name="Abraham A.L."/>
            <person name="Ceppi M."/>
            <person name="Conseiller E."/>
            <person name="Debuchy R."/>
            <person name="Malagnac F."/>
            <person name="Goarin A."/>
            <person name="Silar P."/>
            <person name="Lacoste S."/>
            <person name="Sallet E."/>
            <person name="Bensimon A."/>
            <person name="Giraud T."/>
            <person name="Brygoo Y."/>
        </authorList>
    </citation>
    <scope>NUCLEOTIDE SEQUENCE [LARGE SCALE GENOMIC DNA]</scope>
    <source>
        <strain evidence="3">FM 013</strain>
    </source>
</reference>
<evidence type="ECO:0000313" key="3">
    <source>
        <dbReference type="Proteomes" id="UP000053732"/>
    </source>
</evidence>
<keyword evidence="1" id="KW-0732">Signal</keyword>
<keyword evidence="3" id="KW-1185">Reference proteome</keyword>
<feature type="signal peptide" evidence="1">
    <location>
        <begin position="1"/>
        <end position="18"/>
    </location>
</feature>
<protein>
    <submittedName>
        <fullName evidence="2">Str. FM013</fullName>
    </submittedName>
</protein>
<accession>A0A0G4PWE1</accession>